<name>A0A7I7MPR9_9MYCO</name>
<evidence type="ECO:0000313" key="2">
    <source>
        <dbReference type="EMBL" id="BBX73920.1"/>
    </source>
</evidence>
<reference evidence="2" key="2">
    <citation type="submission" date="2020-02" db="EMBL/GenBank/DDBJ databases">
        <authorList>
            <person name="Matsumoto Y."/>
            <person name="Motooka D."/>
            <person name="Nakamura S."/>
        </authorList>
    </citation>
    <scope>NUCLEOTIDE SEQUENCE</scope>
    <source>
        <strain evidence="2">JCM 14233</strain>
    </source>
</reference>
<dbReference type="AlphaFoldDB" id="A0A7I7MPR9"/>
<dbReference type="Proteomes" id="UP000467236">
    <property type="component" value="Chromosome"/>
</dbReference>
<evidence type="ECO:0000313" key="1">
    <source>
        <dbReference type="EMBL" id="BBX72208.1"/>
    </source>
</evidence>
<dbReference type="EMBL" id="AP022575">
    <property type="protein sequence ID" value="BBX73920.1"/>
    <property type="molecule type" value="Genomic_DNA"/>
</dbReference>
<accession>A0A7I7MPR9</accession>
<sequence>MSTTLETITAEIRRVRGGIGADRSRGRPNSHPDLAAKYQRLHGLRLERAALEALAAAPRPTNEQLARVAALLIAGGER</sequence>
<proteinExistence type="predicted"/>
<protein>
    <submittedName>
        <fullName evidence="2">Uncharacterized protein</fullName>
    </submittedName>
</protein>
<dbReference type="KEGG" id="mshj:MSHI_18260"/>
<reference evidence="2 3" key="1">
    <citation type="journal article" date="2019" name="Emerg. Microbes Infect.">
        <title>Comprehensive subspecies identification of 175 nontuberculous mycobacteria species based on 7547 genomic profiles.</title>
        <authorList>
            <person name="Matsumoto Y."/>
            <person name="Kinjo T."/>
            <person name="Motooka D."/>
            <person name="Nabeya D."/>
            <person name="Jung N."/>
            <person name="Uechi K."/>
            <person name="Horii T."/>
            <person name="Iida T."/>
            <person name="Fujita J."/>
            <person name="Nakamura S."/>
        </authorList>
    </citation>
    <scope>NUCLEOTIDE SEQUENCE [LARGE SCALE GENOMIC DNA]</scope>
    <source>
        <strain evidence="2 3">JCM 14233</strain>
    </source>
</reference>
<keyword evidence="3" id="KW-1185">Reference proteome</keyword>
<dbReference type="EMBL" id="AP022575">
    <property type="protein sequence ID" value="BBX72208.1"/>
    <property type="molecule type" value="Genomic_DNA"/>
</dbReference>
<gene>
    <name evidence="1" type="ORF">MSHI_01140</name>
    <name evidence="2" type="ORF">MSHI_18260</name>
</gene>
<evidence type="ECO:0000313" key="3">
    <source>
        <dbReference type="Proteomes" id="UP000467236"/>
    </source>
</evidence>
<organism evidence="2 3">
    <name type="scientific">Mycobacterium shinjukuense</name>
    <dbReference type="NCBI Taxonomy" id="398694"/>
    <lineage>
        <taxon>Bacteria</taxon>
        <taxon>Bacillati</taxon>
        <taxon>Actinomycetota</taxon>
        <taxon>Actinomycetes</taxon>
        <taxon>Mycobacteriales</taxon>
        <taxon>Mycobacteriaceae</taxon>
        <taxon>Mycobacterium</taxon>
    </lineage>
</organism>
<dbReference type="KEGG" id="mshj:MSHI_01140"/>